<feature type="domain" description="CoA carboxyltransferase N-terminal" evidence="1">
    <location>
        <begin position="18"/>
        <end position="278"/>
    </location>
</feature>
<dbReference type="OrthoDB" id="9803706at2"/>
<dbReference type="InterPro" id="IPR011762">
    <property type="entry name" value="COA_CT_N"/>
</dbReference>
<dbReference type="InterPro" id="IPR011763">
    <property type="entry name" value="COA_CT_C"/>
</dbReference>
<evidence type="ECO:0000259" key="2">
    <source>
        <dbReference type="PROSITE" id="PS50989"/>
    </source>
</evidence>
<dbReference type="InterPro" id="IPR034733">
    <property type="entry name" value="AcCoA_carboxyl_beta"/>
</dbReference>
<dbReference type="Proteomes" id="UP000199628">
    <property type="component" value="Unassembled WGS sequence"/>
</dbReference>
<dbReference type="PANTHER" id="PTHR22855">
    <property type="entry name" value="ACETYL, PROPIONYL, PYRUVATE, AND GLUTACONYL CARBOXYLASE-RELATED"/>
    <property type="match status" value="1"/>
</dbReference>
<dbReference type="InterPro" id="IPR029045">
    <property type="entry name" value="ClpP/crotonase-like_dom_sf"/>
</dbReference>
<dbReference type="FunFam" id="3.90.226.10:FF:000021">
    <property type="entry name" value="Acetyl-CoA carboxylase carboxyltransferase subunit"/>
    <property type="match status" value="1"/>
</dbReference>
<keyword evidence="4" id="KW-1185">Reference proteome</keyword>
<feature type="domain" description="CoA carboxyltransferase C-terminal" evidence="2">
    <location>
        <begin position="291"/>
        <end position="528"/>
    </location>
</feature>
<dbReference type="EMBL" id="FMZV01000002">
    <property type="protein sequence ID" value="SDC41768.1"/>
    <property type="molecule type" value="Genomic_DNA"/>
</dbReference>
<sequence length="539" mass="57654">MSFVSLVVKDSETYARNRADMLALVDQLRALEARPVALSEERRERMEARGQITPRDRLARLLDPGLPFLQLHSLAGYMVDTSNPEKSVPGASVIVGVGFIAGVRCMIVVDDSGIKAGAMVEMSGAAFLSAQEIALKQKLPFVHLVESAGANLMEYKVEFWANGGKLFRNLARLSAAGIPNLAVLHGPSTAGGAYMPGLADYVVGVKKNGMAALAGAALVRAATGEVANDRDLGGSEMHAETSGLVEYLAEDDAHGIELARDVISALDWNKTLPPQPTRDFALPRYDIDDIAGLVPTDYRHPYDVREVVARIVDGSEFQDFKPRYGVSTVCLQAAINGIAVGIIGNNGPIDPAGATKAAQFIQLCGQSDTPLIFLNNTTGYMVGTAYEQAGMIKHGAKMIQAVTSVDVPRITLYIGASFGAGNYGMSGYAYAPDFLFAWPNATTGVMGGEQAAGTMAMVARAGAKRKGEEVDEDRLAKQSALIAAHFDRQAGAFHTSGRCLDHGVIDPRDTRRVLGFCLETVREARVRRVKRGSYGVARF</sequence>
<protein>
    <submittedName>
        <fullName evidence="3">Geranyl-CoA carboxylase beta subunit</fullName>
    </submittedName>
</protein>
<dbReference type="STRING" id="639004.SAMN04488239_102224"/>
<proteinExistence type="predicted"/>
<dbReference type="InterPro" id="IPR045190">
    <property type="entry name" value="MCCB/AccD1-like"/>
</dbReference>
<evidence type="ECO:0000313" key="4">
    <source>
        <dbReference type="Proteomes" id="UP000199628"/>
    </source>
</evidence>
<reference evidence="4" key="1">
    <citation type="submission" date="2016-10" db="EMBL/GenBank/DDBJ databases">
        <authorList>
            <person name="Varghese N."/>
            <person name="Submissions S."/>
        </authorList>
    </citation>
    <scope>NUCLEOTIDE SEQUENCE [LARGE SCALE GENOMIC DNA]</scope>
    <source>
        <strain evidence="4">CGMCC 1.9108</strain>
    </source>
</reference>
<name>A0A1G6LEU2_9RHOB</name>
<dbReference type="Gene3D" id="3.90.226.10">
    <property type="entry name" value="2-enoyl-CoA Hydratase, Chain A, domain 1"/>
    <property type="match status" value="2"/>
</dbReference>
<organism evidence="3 4">
    <name type="scientific">Ruegeria marina</name>
    <dbReference type="NCBI Taxonomy" id="639004"/>
    <lineage>
        <taxon>Bacteria</taxon>
        <taxon>Pseudomonadati</taxon>
        <taxon>Pseudomonadota</taxon>
        <taxon>Alphaproteobacteria</taxon>
        <taxon>Rhodobacterales</taxon>
        <taxon>Roseobacteraceae</taxon>
        <taxon>Ruegeria</taxon>
    </lineage>
</organism>
<accession>A0A1G6LEU2</accession>
<dbReference type="PANTHER" id="PTHR22855:SF46">
    <property type="entry name" value="METHYLCROTONOYL-COA CARBOXYLASE"/>
    <property type="match status" value="1"/>
</dbReference>
<dbReference type="GO" id="GO:0016874">
    <property type="term" value="F:ligase activity"/>
    <property type="evidence" value="ECO:0007669"/>
    <property type="project" value="InterPro"/>
</dbReference>
<evidence type="ECO:0000313" key="3">
    <source>
        <dbReference type="EMBL" id="SDC41768.1"/>
    </source>
</evidence>
<dbReference type="PROSITE" id="PS50980">
    <property type="entry name" value="COA_CT_NTER"/>
    <property type="match status" value="1"/>
</dbReference>
<dbReference type="RefSeq" id="WP_093027756.1">
    <property type="nucleotide sequence ID" value="NZ_FMZV01000002.1"/>
</dbReference>
<dbReference type="Pfam" id="PF01039">
    <property type="entry name" value="Carboxyl_trans"/>
    <property type="match status" value="1"/>
</dbReference>
<gene>
    <name evidence="3" type="ORF">SAMN04488239_102224</name>
</gene>
<dbReference type="PROSITE" id="PS50989">
    <property type="entry name" value="COA_CT_CTER"/>
    <property type="match status" value="1"/>
</dbReference>
<dbReference type="AlphaFoldDB" id="A0A1G6LEU2"/>
<evidence type="ECO:0000259" key="1">
    <source>
        <dbReference type="PROSITE" id="PS50980"/>
    </source>
</evidence>
<dbReference type="SUPFAM" id="SSF52096">
    <property type="entry name" value="ClpP/crotonase"/>
    <property type="match status" value="2"/>
</dbReference>